<organism evidence="1 2">
    <name type="scientific">Streptomyces noursei</name>
    <name type="common">Streptomyces albulus</name>
    <dbReference type="NCBI Taxonomy" id="1971"/>
    <lineage>
        <taxon>Bacteria</taxon>
        <taxon>Bacillati</taxon>
        <taxon>Actinomycetota</taxon>
        <taxon>Actinomycetes</taxon>
        <taxon>Kitasatosporales</taxon>
        <taxon>Streptomycetaceae</taxon>
        <taxon>Streptomyces</taxon>
    </lineage>
</organism>
<evidence type="ECO:0000313" key="1">
    <source>
        <dbReference type="EMBL" id="PNE38204.1"/>
    </source>
</evidence>
<comment type="caution">
    <text evidence="1">The sequence shown here is derived from an EMBL/GenBank/DDBJ whole genome shotgun (WGS) entry which is preliminary data.</text>
</comment>
<dbReference type="Proteomes" id="UP000236047">
    <property type="component" value="Unassembled WGS sequence"/>
</dbReference>
<sequence length="106" mass="10667">MILQLKAEVGVERCLVLGGGGLEPVGHVAERLDHVIDLFLGEDLAPRVGGFRELLPGGGFLGLGFGNPSGDENRVGSGVEGGAIAGDALACVGDGAPCGFQAGRRQ</sequence>
<accession>A0A2N8PB05</accession>
<name>A0A2N8PB05_STRNR</name>
<dbReference type="AlphaFoldDB" id="A0A2N8PB05"/>
<reference evidence="2" key="1">
    <citation type="submission" date="2015-09" db="EMBL/GenBank/DDBJ databases">
        <authorList>
            <person name="Graham D.E."/>
            <person name="Mahan K.M."/>
            <person name="Klingeman D.M."/>
            <person name="Fida T."/>
            <person name="Giannone R.J."/>
            <person name="Hettich R.L."/>
            <person name="Parry R.J."/>
            <person name="Spain J.C."/>
        </authorList>
    </citation>
    <scope>NUCLEOTIDE SEQUENCE [LARGE SCALE GENOMIC DNA]</scope>
    <source>
        <strain evidence="2">JCM 4701</strain>
    </source>
</reference>
<evidence type="ECO:0000313" key="2">
    <source>
        <dbReference type="Proteomes" id="UP000236047"/>
    </source>
</evidence>
<proteinExistence type="predicted"/>
<gene>
    <name evidence="1" type="ORF">AOB60_29405</name>
</gene>
<dbReference type="EMBL" id="LJSN01000003">
    <property type="protein sequence ID" value="PNE38204.1"/>
    <property type="molecule type" value="Genomic_DNA"/>
</dbReference>
<protein>
    <submittedName>
        <fullName evidence="1">Uncharacterized protein</fullName>
    </submittedName>
</protein>
<keyword evidence="2" id="KW-1185">Reference proteome</keyword>